<evidence type="ECO:0000256" key="3">
    <source>
        <dbReference type="ARBA" id="ARBA00004186"/>
    </source>
</evidence>
<keyword evidence="9" id="KW-0206">Cytoskeleton</keyword>
<evidence type="ECO:0000313" key="12">
    <source>
        <dbReference type="EMBL" id="CAD8657949.1"/>
    </source>
</evidence>
<keyword evidence="6" id="KW-0963">Cytoplasm</keyword>
<keyword evidence="8" id="KW-0969">Cilium</keyword>
<evidence type="ECO:0000256" key="11">
    <source>
        <dbReference type="SAM" id="MobiDB-lite"/>
    </source>
</evidence>
<feature type="compositionally biased region" description="Acidic residues" evidence="11">
    <location>
        <begin position="208"/>
        <end position="224"/>
    </location>
</feature>
<feature type="region of interest" description="Disordered" evidence="11">
    <location>
        <begin position="203"/>
        <end position="224"/>
    </location>
</feature>
<organism evidence="12">
    <name type="scientific">Pyramimonas obovata</name>
    <dbReference type="NCBI Taxonomy" id="1411642"/>
    <lineage>
        <taxon>Eukaryota</taxon>
        <taxon>Viridiplantae</taxon>
        <taxon>Chlorophyta</taxon>
        <taxon>Pyramimonadophyceae</taxon>
        <taxon>Pyramimonadales</taxon>
        <taxon>Pyramimonadaceae</taxon>
        <taxon>Pyramimonas</taxon>
        <taxon>Pyramimonas incertae sedis</taxon>
    </lineage>
</organism>
<dbReference type="EMBL" id="HBFA01009829">
    <property type="protein sequence ID" value="CAD8657949.1"/>
    <property type="molecule type" value="Transcribed_RNA"/>
</dbReference>
<dbReference type="GO" id="GO:0097712">
    <property type="term" value="P:vesicle targeting, trans-Golgi to periciliary membrane compartment"/>
    <property type="evidence" value="ECO:0007669"/>
    <property type="project" value="TreeGrafter"/>
</dbReference>
<dbReference type="Pfam" id="PF14933">
    <property type="entry name" value="CEP19"/>
    <property type="match status" value="1"/>
</dbReference>
<dbReference type="GO" id="GO:0036064">
    <property type="term" value="C:ciliary basal body"/>
    <property type="evidence" value="ECO:0007669"/>
    <property type="project" value="TreeGrafter"/>
</dbReference>
<reference evidence="12" key="1">
    <citation type="submission" date="2021-01" db="EMBL/GenBank/DDBJ databases">
        <authorList>
            <person name="Corre E."/>
            <person name="Pelletier E."/>
            <person name="Niang G."/>
            <person name="Scheremetjew M."/>
            <person name="Finn R."/>
            <person name="Kale V."/>
            <person name="Holt S."/>
            <person name="Cochrane G."/>
            <person name="Meng A."/>
            <person name="Brown T."/>
            <person name="Cohen L."/>
        </authorList>
    </citation>
    <scope>NUCLEOTIDE SEQUENCE</scope>
    <source>
        <strain evidence="12">CCMP722</strain>
    </source>
</reference>
<feature type="region of interest" description="Disordered" evidence="11">
    <location>
        <begin position="1"/>
        <end position="36"/>
    </location>
</feature>
<feature type="compositionally biased region" description="Basic and acidic residues" evidence="11">
    <location>
        <begin position="116"/>
        <end position="136"/>
    </location>
</feature>
<feature type="region of interest" description="Disordered" evidence="11">
    <location>
        <begin position="116"/>
        <end position="152"/>
    </location>
</feature>
<comment type="subcellular location">
    <subcellularLocation>
        <location evidence="2">Cytoplasm</location>
        <location evidence="2">Cytoskeleton</location>
        <location evidence="2">Cilium basal body</location>
    </subcellularLocation>
    <subcellularLocation>
        <location evidence="1">Cytoplasm</location>
        <location evidence="1">Cytoskeleton</location>
        <location evidence="1">Microtubule organizing center</location>
        <location evidence="1">Centrosome</location>
        <location evidence="1">Centriole</location>
    </subcellularLocation>
    <subcellularLocation>
        <location evidence="3">Cytoplasm</location>
        <location evidence="3">Cytoskeleton</location>
        <location evidence="3">Spindle</location>
    </subcellularLocation>
</comment>
<feature type="compositionally biased region" description="Acidic residues" evidence="11">
    <location>
        <begin position="137"/>
        <end position="146"/>
    </location>
</feature>
<keyword evidence="10" id="KW-0966">Cell projection</keyword>
<dbReference type="GO" id="GO:0005814">
    <property type="term" value="C:centriole"/>
    <property type="evidence" value="ECO:0007669"/>
    <property type="project" value="UniProtKB-SubCell"/>
</dbReference>
<evidence type="ECO:0000256" key="10">
    <source>
        <dbReference type="ARBA" id="ARBA00023273"/>
    </source>
</evidence>
<comment type="similarity">
    <text evidence="4">Belongs to the CEP19 family.</text>
</comment>
<dbReference type="AlphaFoldDB" id="A0A7S0N4J4"/>
<protein>
    <recommendedName>
        <fullName evidence="5">Centrosomal protein of 19 kDa</fullName>
    </recommendedName>
</protein>
<evidence type="ECO:0000256" key="4">
    <source>
        <dbReference type="ARBA" id="ARBA00009371"/>
    </source>
</evidence>
<evidence type="ECO:0000256" key="9">
    <source>
        <dbReference type="ARBA" id="ARBA00023212"/>
    </source>
</evidence>
<name>A0A7S0N4J4_9CHLO</name>
<dbReference type="PANTHER" id="PTHR31539:SF1">
    <property type="entry name" value="CENTROSOMAL PROTEIN OF 19 KDA"/>
    <property type="match status" value="1"/>
</dbReference>
<evidence type="ECO:0000256" key="8">
    <source>
        <dbReference type="ARBA" id="ARBA00023069"/>
    </source>
</evidence>
<sequence>MIAAGKENTDMNSSNGVLGVKGNTGSEQSRGKGVDETKTVVAKRYALRFNPPSVVLEYRDASKSRLRTVKLLGLAADSDVERLATKVIRSFPRALDRRTINREQVKRLVQRLKDYETQKGTETEKSAAEAEIRGNTEEAEPEEFDLEGGGADIDLNDPNLDLNKVSIADLKAAKAKMEQQFIQHRKLPGEDGFQYDVQVDFQFAEGTGDWDSDEDSEQNNSDEE</sequence>
<gene>
    <name evidence="12" type="ORF">POBO1169_LOCUS5172</name>
</gene>
<accession>A0A7S0N4J4</accession>
<proteinExistence type="inferred from homology"/>
<dbReference type="GO" id="GO:0000922">
    <property type="term" value="C:spindle pole"/>
    <property type="evidence" value="ECO:0007669"/>
    <property type="project" value="TreeGrafter"/>
</dbReference>
<keyword evidence="7" id="KW-0970">Cilium biogenesis/degradation</keyword>
<dbReference type="InterPro" id="IPR029412">
    <property type="entry name" value="CEP19"/>
</dbReference>
<evidence type="ECO:0000256" key="1">
    <source>
        <dbReference type="ARBA" id="ARBA00004114"/>
    </source>
</evidence>
<evidence type="ECO:0000256" key="2">
    <source>
        <dbReference type="ARBA" id="ARBA00004120"/>
    </source>
</evidence>
<dbReference type="GO" id="GO:0034454">
    <property type="term" value="P:microtubule anchoring at centrosome"/>
    <property type="evidence" value="ECO:0007669"/>
    <property type="project" value="TreeGrafter"/>
</dbReference>
<evidence type="ECO:0000256" key="7">
    <source>
        <dbReference type="ARBA" id="ARBA00022794"/>
    </source>
</evidence>
<evidence type="ECO:0000256" key="6">
    <source>
        <dbReference type="ARBA" id="ARBA00022490"/>
    </source>
</evidence>
<evidence type="ECO:0000256" key="5">
    <source>
        <dbReference type="ARBA" id="ARBA00022015"/>
    </source>
</evidence>
<dbReference type="PANTHER" id="PTHR31539">
    <property type="entry name" value="CENTROSOMAL PROTEIN OF 19K CEP19"/>
    <property type="match status" value="1"/>
</dbReference>